<organism evidence="2 3">
    <name type="scientific">Puccinia striiformis</name>
    <dbReference type="NCBI Taxonomy" id="27350"/>
    <lineage>
        <taxon>Eukaryota</taxon>
        <taxon>Fungi</taxon>
        <taxon>Dikarya</taxon>
        <taxon>Basidiomycota</taxon>
        <taxon>Pucciniomycotina</taxon>
        <taxon>Pucciniomycetes</taxon>
        <taxon>Pucciniales</taxon>
        <taxon>Pucciniaceae</taxon>
        <taxon>Puccinia</taxon>
    </lineage>
</organism>
<reference evidence="3" key="3">
    <citation type="journal article" date="2018" name="Mol. Plant Microbe Interact.">
        <title>Genome sequence resources for the wheat stripe rust pathogen (Puccinia striiformis f. sp. tritici) and the barley stripe rust pathogen (Puccinia striiformis f. sp. hordei).</title>
        <authorList>
            <person name="Xia C."/>
            <person name="Wang M."/>
            <person name="Yin C."/>
            <person name="Cornejo O.E."/>
            <person name="Hulbert S.H."/>
            <person name="Chen X."/>
        </authorList>
    </citation>
    <scope>NUCLEOTIDE SEQUENCE [LARGE SCALE GENOMIC DNA]</scope>
    <source>
        <strain evidence="3">93TX-2</strain>
    </source>
</reference>
<reference evidence="3" key="2">
    <citation type="journal article" date="2018" name="BMC Genomics">
        <title>Genomic insights into host adaptation between the wheat stripe rust pathogen (Puccinia striiformis f. sp. tritici) and the barley stripe rust pathogen (Puccinia striiformis f. sp. hordei).</title>
        <authorList>
            <person name="Xia C."/>
            <person name="Wang M."/>
            <person name="Yin C."/>
            <person name="Cornejo O.E."/>
            <person name="Hulbert S.H."/>
            <person name="Chen X."/>
        </authorList>
    </citation>
    <scope>NUCLEOTIDE SEQUENCE [LARGE SCALE GENOMIC DNA]</scope>
    <source>
        <strain evidence="3">93TX-2</strain>
    </source>
</reference>
<dbReference type="AlphaFoldDB" id="A0A2S4WEF8"/>
<evidence type="ECO:0000256" key="1">
    <source>
        <dbReference type="SAM" id="Phobius"/>
    </source>
</evidence>
<dbReference type="VEuPathDB" id="FungiDB:PSHT_03805"/>
<evidence type="ECO:0000313" key="3">
    <source>
        <dbReference type="Proteomes" id="UP000238274"/>
    </source>
</evidence>
<keyword evidence="1" id="KW-0812">Transmembrane</keyword>
<comment type="caution">
    <text evidence="2">The sequence shown here is derived from an EMBL/GenBank/DDBJ whole genome shotgun (WGS) entry which is preliminary data.</text>
</comment>
<reference evidence="2 3" key="1">
    <citation type="submission" date="2017-12" db="EMBL/GenBank/DDBJ databases">
        <title>Gene loss provides genomic basis for host adaptation in cereal stripe rust fungi.</title>
        <authorList>
            <person name="Xia C."/>
        </authorList>
    </citation>
    <scope>NUCLEOTIDE SEQUENCE [LARGE SCALE GENOMIC DNA]</scope>
    <source>
        <strain evidence="2 3">93TX-2</strain>
    </source>
</reference>
<proteinExistence type="predicted"/>
<gene>
    <name evidence="2" type="ORF">PSHT_03805</name>
</gene>
<sequence>MIIGKYAMLPWIINSVIGSMEEIRPLFAVDQVEIQMDIERNPLKEINIHSSDHDLPQNLVIRVCLIESNHHQMEFISTSCVSMTRKMIGLFHFMLKIKIKKQKKKKIKLKSQQRNLLQLIFYLNIPNQYENHYPIINQYTSLDSCFDYLLSIESSLSAISALIAGLAIVMIWVVFIIKS</sequence>
<feature type="transmembrane region" description="Helical" evidence="1">
    <location>
        <begin position="156"/>
        <end position="177"/>
    </location>
</feature>
<dbReference type="Proteomes" id="UP000238274">
    <property type="component" value="Unassembled WGS sequence"/>
</dbReference>
<evidence type="ECO:0000313" key="2">
    <source>
        <dbReference type="EMBL" id="POW20133.1"/>
    </source>
</evidence>
<keyword evidence="1" id="KW-1133">Transmembrane helix</keyword>
<keyword evidence="1" id="KW-0472">Membrane</keyword>
<keyword evidence="3" id="KW-1185">Reference proteome</keyword>
<dbReference type="VEuPathDB" id="FungiDB:PSTT_12505"/>
<accession>A0A2S4WEF8</accession>
<protein>
    <submittedName>
        <fullName evidence="2">Uncharacterized protein</fullName>
    </submittedName>
</protein>
<name>A0A2S4WEF8_9BASI</name>
<dbReference type="EMBL" id="PKSM01000037">
    <property type="protein sequence ID" value="POW20133.1"/>
    <property type="molecule type" value="Genomic_DNA"/>
</dbReference>